<dbReference type="Proteomes" id="UP000220158">
    <property type="component" value="Chromosome 13"/>
</dbReference>
<feature type="region of interest" description="Disordered" evidence="1">
    <location>
        <begin position="442"/>
        <end position="463"/>
    </location>
</feature>
<evidence type="ECO:0000256" key="1">
    <source>
        <dbReference type="SAM" id="MobiDB-lite"/>
    </source>
</evidence>
<gene>
    <name evidence="2" type="ORF">PRELSG_1310900</name>
</gene>
<proteinExistence type="predicted"/>
<keyword evidence="3" id="KW-1185">Reference proteome</keyword>
<dbReference type="KEGG" id="prel:PRELSG_1310900"/>
<sequence length="632" mass="75786">MKVYSNNKKVNLINNEKYNNYVFTKYGYVNKNKERNLGKINKVCLENYESKENIYKSKNDQIRKVILKNLDNNYINDSNQLNKSNLKKEYSINTTKISNIKKTSRESSIIDYTLKNNKVKKKNEVINSTIFVKNLIDENKNIKKLSEKSIIQDSCVYAKESHKLHNFNFTDYYLKKNDKKEIILNKFSNKINDKKEKNMQIISFKKDNVSQKKIFLNISPNMTCKLKEKDNQKICINNKKNTNFSHKNFNVKNISLSFNKNVLDIKKETFKEKNSDKSFLSQLNNRFLRIKKNEEIFYNNNNDKKKLHLSNSIKDNYFKINQNNNYNISYLNLYDTKRFSPKSSTIYKQIINHKIKIRTLEEYINKNKNANKIFYLNKKKLKKTKEIFSNKVNILNLKKDSKNIYNATKKDSNNKKRNINFTEKINDEITNKDSNLNFIKKQNDENTKHSNLKGELNNRKSNKHTKAVPIEKMKSSNNSFYINTIHKSTWISDTSRNDNFIMNKEQEDKKKYISKDTKKIERTRKLFEDKNILNEKKLSKENIYCFIQNNILSDEDFIIRKKEDEIEKQKQIQEKKKQSIKKDKNAKIKKKSYVKHFERYGTAYKKKYKNKKKKSRHEQDKEMKKKEKKKKK</sequence>
<dbReference type="EMBL" id="LN835308">
    <property type="protein sequence ID" value="CRH03750.1"/>
    <property type="molecule type" value="Genomic_DNA"/>
</dbReference>
<name>A0A1J1HD97_PLARL</name>
<dbReference type="RefSeq" id="XP_028535757.1">
    <property type="nucleotide sequence ID" value="XM_028678630.1"/>
</dbReference>
<dbReference type="AlphaFoldDB" id="A0A1J1HD97"/>
<feature type="region of interest" description="Disordered" evidence="1">
    <location>
        <begin position="568"/>
        <end position="632"/>
    </location>
</feature>
<reference evidence="2 3" key="1">
    <citation type="submission" date="2015-04" db="EMBL/GenBank/DDBJ databases">
        <authorList>
            <consortium name="Pathogen Informatics"/>
        </authorList>
    </citation>
    <scope>NUCLEOTIDE SEQUENCE [LARGE SCALE GENOMIC DNA]</scope>
    <source>
        <strain evidence="2 3">SGS1</strain>
    </source>
</reference>
<organism evidence="2 3">
    <name type="scientific">Plasmodium relictum</name>
    <dbReference type="NCBI Taxonomy" id="85471"/>
    <lineage>
        <taxon>Eukaryota</taxon>
        <taxon>Sar</taxon>
        <taxon>Alveolata</taxon>
        <taxon>Apicomplexa</taxon>
        <taxon>Aconoidasida</taxon>
        <taxon>Haemosporida</taxon>
        <taxon>Plasmodiidae</taxon>
        <taxon>Plasmodium</taxon>
        <taxon>Plasmodium (Haemamoeba)</taxon>
    </lineage>
</organism>
<dbReference type="VEuPathDB" id="PlasmoDB:PRELSG_1310900"/>
<feature type="compositionally biased region" description="Basic and acidic residues" evidence="1">
    <location>
        <begin position="568"/>
        <end position="586"/>
    </location>
</feature>
<evidence type="ECO:0000313" key="3">
    <source>
        <dbReference type="Proteomes" id="UP000220158"/>
    </source>
</evidence>
<accession>A0A1J1HD97</accession>
<evidence type="ECO:0000313" key="2">
    <source>
        <dbReference type="EMBL" id="CRH03750.1"/>
    </source>
</evidence>
<dbReference type="GeneID" id="39738042"/>
<dbReference type="OrthoDB" id="10606205at2759"/>
<feature type="compositionally biased region" description="Basic residues" evidence="1">
    <location>
        <begin position="604"/>
        <end position="616"/>
    </location>
</feature>
<protein>
    <submittedName>
        <fullName evidence="2">Uncharacterized protein</fullName>
    </submittedName>
</protein>